<accession>A0A3D4S4C7</accession>
<dbReference type="SUPFAM" id="SSF82689">
    <property type="entry name" value="Mechanosensitive channel protein MscS (YggB), C-terminal domain"/>
    <property type="match status" value="1"/>
</dbReference>
<dbReference type="SUPFAM" id="SSF82861">
    <property type="entry name" value="Mechanosensitive channel protein MscS (YggB), transmembrane region"/>
    <property type="match status" value="1"/>
</dbReference>
<dbReference type="Gene3D" id="2.30.30.60">
    <property type="match status" value="1"/>
</dbReference>
<evidence type="ECO:0000313" key="11">
    <source>
        <dbReference type="EMBL" id="HCS93657.1"/>
    </source>
</evidence>
<feature type="domain" description="Mechanosensitive ion channel transmembrane helices 2/3" evidence="10">
    <location>
        <begin position="79"/>
        <end position="120"/>
    </location>
</feature>
<evidence type="ECO:0000256" key="8">
    <source>
        <dbReference type="SAM" id="Phobius"/>
    </source>
</evidence>
<evidence type="ECO:0000256" key="5">
    <source>
        <dbReference type="ARBA" id="ARBA00022989"/>
    </source>
</evidence>
<comment type="subcellular location">
    <subcellularLocation>
        <location evidence="1">Cell membrane</location>
        <topology evidence="1">Multi-pass membrane protein</topology>
    </subcellularLocation>
</comment>
<proteinExistence type="inferred from homology"/>
<dbReference type="InterPro" id="IPR011066">
    <property type="entry name" value="MscS_channel_C_sf"/>
</dbReference>
<dbReference type="FunFam" id="2.30.30.60:FF:000001">
    <property type="entry name" value="MscS Mechanosensitive ion channel"/>
    <property type="match status" value="1"/>
</dbReference>
<keyword evidence="6 8" id="KW-0472">Membrane</keyword>
<dbReference type="Pfam" id="PF21088">
    <property type="entry name" value="MS_channel_1st"/>
    <property type="match status" value="1"/>
</dbReference>
<evidence type="ECO:0000256" key="7">
    <source>
        <dbReference type="ARBA" id="ARBA00059688"/>
    </source>
</evidence>
<evidence type="ECO:0000256" key="4">
    <source>
        <dbReference type="ARBA" id="ARBA00022692"/>
    </source>
</evidence>
<dbReference type="InterPro" id="IPR011014">
    <property type="entry name" value="MscS_channel_TM-2"/>
</dbReference>
<feature type="transmembrane region" description="Helical" evidence="8">
    <location>
        <begin position="105"/>
        <end position="123"/>
    </location>
</feature>
<dbReference type="InterPro" id="IPR006685">
    <property type="entry name" value="MscS_channel_2nd"/>
</dbReference>
<dbReference type="Pfam" id="PF00924">
    <property type="entry name" value="MS_channel_2nd"/>
    <property type="match status" value="1"/>
</dbReference>
<dbReference type="Gene3D" id="1.10.287.1260">
    <property type="match status" value="1"/>
</dbReference>
<comment type="caution">
    <text evidence="11">The sequence shown here is derived from an EMBL/GenBank/DDBJ whole genome shotgun (WGS) entry which is preliminary data.</text>
</comment>
<evidence type="ECO:0000256" key="1">
    <source>
        <dbReference type="ARBA" id="ARBA00004651"/>
    </source>
</evidence>
<reference evidence="11 12" key="1">
    <citation type="journal article" date="2018" name="Nat. Biotechnol.">
        <title>A standardized bacterial taxonomy based on genome phylogeny substantially revises the tree of life.</title>
        <authorList>
            <person name="Parks D.H."/>
            <person name="Chuvochina M."/>
            <person name="Waite D.W."/>
            <person name="Rinke C."/>
            <person name="Skarshewski A."/>
            <person name="Chaumeil P.A."/>
            <person name="Hugenholtz P."/>
        </authorList>
    </citation>
    <scope>NUCLEOTIDE SEQUENCE [LARGE SCALE GENOMIC DNA]</scope>
    <source>
        <strain evidence="11">UBA11306</strain>
    </source>
</reference>
<keyword evidence="4 8" id="KW-0812">Transmembrane</keyword>
<dbReference type="InterPro" id="IPR010920">
    <property type="entry name" value="LSM_dom_sf"/>
</dbReference>
<dbReference type="InterPro" id="IPR049142">
    <property type="entry name" value="MS_channel_1st"/>
</dbReference>
<dbReference type="GO" id="GO:0008381">
    <property type="term" value="F:mechanosensitive monoatomic ion channel activity"/>
    <property type="evidence" value="ECO:0007669"/>
    <property type="project" value="InterPro"/>
</dbReference>
<name>A0A3D4S4C7_9ENTE</name>
<dbReference type="InterPro" id="IPR023408">
    <property type="entry name" value="MscS_beta-dom_sf"/>
</dbReference>
<keyword evidence="3" id="KW-1003">Cell membrane</keyword>
<evidence type="ECO:0000259" key="10">
    <source>
        <dbReference type="Pfam" id="PF21088"/>
    </source>
</evidence>
<dbReference type="Proteomes" id="UP000262195">
    <property type="component" value="Unassembled WGS sequence"/>
</dbReference>
<dbReference type="SUPFAM" id="SSF50182">
    <property type="entry name" value="Sm-like ribonucleoproteins"/>
    <property type="match status" value="1"/>
</dbReference>
<evidence type="ECO:0000259" key="9">
    <source>
        <dbReference type="Pfam" id="PF00924"/>
    </source>
</evidence>
<comment type="function">
    <text evidence="7">May play a role in resistance to osmotic downshock.</text>
</comment>
<sequence length="288" mass="31901">MQQFFSNLESFLKHYLNFDWESFLTACLSAGIKLIVFVITATIIKSILISISNHSFRNYLSRKTSTFNRSKTLMKLVENCIQYLYYFVLIYGILSLLGLPVSSLLAGAGIAGIAIGLGAQGFLTDVMNGFFILLEHQFDVGDTLTIDTYVGTVTNVGLRSTQLTGFDGTIYYIPNRQILVVGNSSQGHMRATVDIFVYNDTPIKKMELIINDVTEANKSQLPNIYKGPIFNGLSSLPSGQLYYRVTLFVDAGLQVDVQSKLLTLYLEAMAEEGIDLPNTPVSSIPTPR</sequence>
<feature type="domain" description="Mechanosensitive ion channel MscS" evidence="9">
    <location>
        <begin position="123"/>
        <end position="184"/>
    </location>
</feature>
<dbReference type="PANTHER" id="PTHR30460">
    <property type="entry name" value="MODERATE CONDUCTANCE MECHANOSENSITIVE CHANNEL YBIO"/>
    <property type="match status" value="1"/>
</dbReference>
<dbReference type="Gene3D" id="3.30.70.100">
    <property type="match status" value="1"/>
</dbReference>
<feature type="transmembrane region" description="Helical" evidence="8">
    <location>
        <begin position="20"/>
        <end position="44"/>
    </location>
</feature>
<evidence type="ECO:0000256" key="2">
    <source>
        <dbReference type="ARBA" id="ARBA00008017"/>
    </source>
</evidence>
<protein>
    <submittedName>
        <fullName evidence="11">Mechanosensitive ion channel family protein</fullName>
    </submittedName>
</protein>
<dbReference type="STRING" id="1121105.GCA_000421665_01838"/>
<evidence type="ECO:0000256" key="3">
    <source>
        <dbReference type="ARBA" id="ARBA00022475"/>
    </source>
</evidence>
<evidence type="ECO:0000256" key="6">
    <source>
        <dbReference type="ARBA" id="ARBA00023136"/>
    </source>
</evidence>
<keyword evidence="5 8" id="KW-1133">Transmembrane helix</keyword>
<organism evidence="11 12">
    <name type="scientific">Bavariicoccus seileri</name>
    <dbReference type="NCBI Taxonomy" id="549685"/>
    <lineage>
        <taxon>Bacteria</taxon>
        <taxon>Bacillati</taxon>
        <taxon>Bacillota</taxon>
        <taxon>Bacilli</taxon>
        <taxon>Lactobacillales</taxon>
        <taxon>Enterococcaceae</taxon>
        <taxon>Bavariicoccus</taxon>
    </lineage>
</organism>
<gene>
    <name evidence="11" type="ORF">DIW15_02970</name>
</gene>
<dbReference type="GO" id="GO:0005886">
    <property type="term" value="C:plasma membrane"/>
    <property type="evidence" value="ECO:0007669"/>
    <property type="project" value="UniProtKB-SubCell"/>
</dbReference>
<comment type="similarity">
    <text evidence="2">Belongs to the MscS (TC 1.A.23) family.</text>
</comment>
<evidence type="ECO:0000313" key="12">
    <source>
        <dbReference type="Proteomes" id="UP000262195"/>
    </source>
</evidence>
<dbReference type="InterPro" id="IPR045276">
    <property type="entry name" value="YbiO_bact"/>
</dbReference>
<dbReference type="EMBL" id="DQHO01000017">
    <property type="protein sequence ID" value="HCS93657.1"/>
    <property type="molecule type" value="Genomic_DNA"/>
</dbReference>
<dbReference type="AlphaFoldDB" id="A0A3D4S4C7"/>
<feature type="transmembrane region" description="Helical" evidence="8">
    <location>
        <begin position="83"/>
        <end position="99"/>
    </location>
</feature>
<dbReference type="PANTHER" id="PTHR30460:SF0">
    <property type="entry name" value="MODERATE CONDUCTANCE MECHANOSENSITIVE CHANNEL YBIO"/>
    <property type="match status" value="1"/>
</dbReference>